<dbReference type="InterPro" id="IPR043596">
    <property type="entry name" value="CFAP53/TCHP"/>
</dbReference>
<keyword evidence="2" id="KW-0969">Cilium</keyword>
<protein>
    <recommendedName>
        <fullName evidence="8">Trichohyalin-plectin-homology domain-containing protein</fullName>
    </recommendedName>
</protein>
<feature type="coiled-coil region" evidence="4">
    <location>
        <begin position="106"/>
        <end position="187"/>
    </location>
</feature>
<evidence type="ECO:0000313" key="7">
    <source>
        <dbReference type="Proteomes" id="UP000494165"/>
    </source>
</evidence>
<dbReference type="PANTHER" id="PTHR31183:SF1">
    <property type="entry name" value="CILIA- AND FLAGELLA-ASSOCIATED PROTEIN 53"/>
    <property type="match status" value="1"/>
</dbReference>
<dbReference type="PANTHER" id="PTHR31183">
    <property type="entry name" value="TRICHOPLEIN KERATIN FILAMENT-BINDING PROTEIN FAMILY MEMBER"/>
    <property type="match status" value="1"/>
</dbReference>
<sequence>MPHMGGYNQDLNRRMVEQRQREIQSINHKKSLDFIKGSGCQLEFDVDTSRKSRILEAKCAVKSAIELDHYNLNQRQRNLRQFLAEEEKLLLEEHHNYLMHRSDMELETLRQKAAAIKSQQEKERKELVHKKRVQQYKENNEEVRNLDKEFNKKQVIKEQELQRQMKREAEEKRLKEEEEHAIFFRNQVQDELKRQMEQDMKSRCELFQHTRAALGEQLDEKKKATLIEYETRKSEELKLAEKLKVETELEKQKNKDDRTKLKNHIASNLMEQISEKTEFMKQQKLKELQLAAQEKSLVDHFANKQQQEMAANMMAIKQAKDESRSLQQDLIRRKLKEKTEIESTKRAEREKLMAKEDEEMERRRKARLELEQEVYRLRNEQMVEREKELLAQKSAREKEAQLMAELADQIKKEHEDERRKLMLAKLSYREDLKKQMEYAKHLKEKSSFEESEMAKKKNSSEEDFIRQAKQEIVERRLGLN</sequence>
<evidence type="ECO:0000256" key="2">
    <source>
        <dbReference type="ARBA" id="ARBA00023069"/>
    </source>
</evidence>
<evidence type="ECO:0000256" key="4">
    <source>
        <dbReference type="SAM" id="Coils"/>
    </source>
</evidence>
<proteinExistence type="predicted"/>
<name>A0A8S1D0I0_9INSE</name>
<dbReference type="AlphaFoldDB" id="A0A8S1D0I0"/>
<feature type="coiled-coil region" evidence="4">
    <location>
        <begin position="302"/>
        <end position="380"/>
    </location>
</feature>
<evidence type="ECO:0000256" key="1">
    <source>
        <dbReference type="ARBA" id="ARBA00004138"/>
    </source>
</evidence>
<dbReference type="EMBL" id="CADEPI010000089">
    <property type="protein sequence ID" value="CAB3373732.1"/>
    <property type="molecule type" value="Genomic_DNA"/>
</dbReference>
<keyword evidence="4" id="KW-0175">Coiled coil</keyword>
<dbReference type="Proteomes" id="UP000494165">
    <property type="component" value="Unassembled WGS sequence"/>
</dbReference>
<evidence type="ECO:0008006" key="8">
    <source>
        <dbReference type="Google" id="ProtNLM"/>
    </source>
</evidence>
<evidence type="ECO:0000313" key="6">
    <source>
        <dbReference type="EMBL" id="CAB3373732.1"/>
    </source>
</evidence>
<accession>A0A8S1D0I0</accession>
<keyword evidence="3" id="KW-0966">Cell projection</keyword>
<feature type="region of interest" description="Disordered" evidence="5">
    <location>
        <begin position="442"/>
        <end position="465"/>
    </location>
</feature>
<organism evidence="6 7">
    <name type="scientific">Cloeon dipterum</name>
    <dbReference type="NCBI Taxonomy" id="197152"/>
    <lineage>
        <taxon>Eukaryota</taxon>
        <taxon>Metazoa</taxon>
        <taxon>Ecdysozoa</taxon>
        <taxon>Arthropoda</taxon>
        <taxon>Hexapoda</taxon>
        <taxon>Insecta</taxon>
        <taxon>Pterygota</taxon>
        <taxon>Palaeoptera</taxon>
        <taxon>Ephemeroptera</taxon>
        <taxon>Pisciforma</taxon>
        <taxon>Baetidae</taxon>
        <taxon>Cloeon</taxon>
    </lineage>
</organism>
<reference evidence="6 7" key="1">
    <citation type="submission" date="2020-04" db="EMBL/GenBank/DDBJ databases">
        <authorList>
            <person name="Alioto T."/>
            <person name="Alioto T."/>
            <person name="Gomez Garrido J."/>
        </authorList>
    </citation>
    <scope>NUCLEOTIDE SEQUENCE [LARGE SCALE GENOMIC DNA]</scope>
</reference>
<gene>
    <name evidence="6" type="ORF">CLODIP_2_CD04577</name>
</gene>
<comment type="subcellular location">
    <subcellularLocation>
        <location evidence="1">Cell projection</location>
        <location evidence="1">Cilium</location>
    </subcellularLocation>
</comment>
<dbReference type="GO" id="GO:0005929">
    <property type="term" value="C:cilium"/>
    <property type="evidence" value="ECO:0007669"/>
    <property type="project" value="UniProtKB-SubCell"/>
</dbReference>
<evidence type="ECO:0000256" key="5">
    <source>
        <dbReference type="SAM" id="MobiDB-lite"/>
    </source>
</evidence>
<comment type="caution">
    <text evidence="6">The sequence shown here is derived from an EMBL/GenBank/DDBJ whole genome shotgun (WGS) entry which is preliminary data.</text>
</comment>
<keyword evidence="7" id="KW-1185">Reference proteome</keyword>
<evidence type="ECO:0000256" key="3">
    <source>
        <dbReference type="ARBA" id="ARBA00023273"/>
    </source>
</evidence>